<dbReference type="InterPro" id="IPR000131">
    <property type="entry name" value="ATP_synth_F1_gsu"/>
</dbReference>
<dbReference type="EMBL" id="AP014610">
    <property type="protein sequence ID" value="BBA17594.1"/>
    <property type="molecule type" value="Genomic_DNA"/>
</dbReference>
<dbReference type="SUPFAM" id="SSF52943">
    <property type="entry name" value="ATP synthase (F1-ATPase), gamma subunit"/>
    <property type="match status" value="1"/>
</dbReference>
<evidence type="ECO:0000256" key="10">
    <source>
        <dbReference type="HAMAP-Rule" id="MF_00815"/>
    </source>
</evidence>
<dbReference type="NCBIfam" id="TIGR01146">
    <property type="entry name" value="ATPsyn_F1gamma"/>
    <property type="match status" value="1"/>
</dbReference>
<accession>A0AAD1CL59</accession>
<dbReference type="GO" id="GO:0042777">
    <property type="term" value="P:proton motive force-driven plasma membrane ATP synthesis"/>
    <property type="evidence" value="ECO:0007669"/>
    <property type="project" value="UniProtKB-UniRule"/>
</dbReference>
<organism evidence="11 12">
    <name type="scientific">Blattabacterium punctulatus CPU2</name>
    <dbReference type="NCBI Taxonomy" id="1457032"/>
    <lineage>
        <taxon>Bacteria</taxon>
        <taxon>Pseudomonadati</taxon>
        <taxon>Bacteroidota</taxon>
        <taxon>Flavobacteriia</taxon>
        <taxon>Flavobacteriales</taxon>
        <taxon>Blattabacteriaceae</taxon>
        <taxon>Blattabacterium</taxon>
    </lineage>
</organism>
<dbReference type="AlphaFoldDB" id="A0AAD1CL59"/>
<comment type="similarity">
    <text evidence="3 10">Belongs to the ATPase gamma chain family.</text>
</comment>
<comment type="subcellular location">
    <subcellularLocation>
        <location evidence="10">Cell membrane</location>
        <topology evidence="10">Peripheral membrane protein</topology>
    </subcellularLocation>
    <subcellularLocation>
        <location evidence="2">Membrane</location>
        <topology evidence="2">Peripheral membrane protein</topology>
    </subcellularLocation>
</comment>
<dbReference type="PANTHER" id="PTHR11693">
    <property type="entry name" value="ATP SYNTHASE GAMMA CHAIN"/>
    <property type="match status" value="1"/>
</dbReference>
<keyword evidence="7 10" id="KW-0472">Membrane</keyword>
<protein>
    <recommendedName>
        <fullName evidence="10">ATP synthase gamma chain</fullName>
    </recommendedName>
    <alternativeName>
        <fullName evidence="10">ATP synthase F1 sector gamma subunit</fullName>
    </alternativeName>
    <alternativeName>
        <fullName evidence="10">F-ATPase gamma subunit</fullName>
    </alternativeName>
</protein>
<comment type="function">
    <text evidence="1 10">Produces ATP from ADP in the presence of a proton gradient across the membrane. The gamma chain is believed to be important in regulating ATPase activity and the flow of protons through the CF(0) complex.</text>
</comment>
<evidence type="ECO:0000313" key="12">
    <source>
        <dbReference type="Proteomes" id="UP000262607"/>
    </source>
</evidence>
<dbReference type="RefSeq" id="WP_110548879.1">
    <property type="nucleotide sequence ID" value="NZ_AP014610.1"/>
</dbReference>
<comment type="subunit">
    <text evidence="10">F-type ATPases have 2 components, CF(1) - the catalytic core - and CF(0) - the membrane proton channel. CF(1) has five subunits: alpha(3), beta(3), gamma(1), delta(1), epsilon(1). CF(0) has three main subunits: a, b and c.</text>
</comment>
<dbReference type="GeneID" id="66556993"/>
<keyword evidence="11" id="KW-0378">Hydrolase</keyword>
<dbReference type="CDD" id="cd12151">
    <property type="entry name" value="F1-ATPase_gamma"/>
    <property type="match status" value="1"/>
</dbReference>
<evidence type="ECO:0000256" key="4">
    <source>
        <dbReference type="ARBA" id="ARBA00022448"/>
    </source>
</evidence>
<sequence length="294" mass="34772">MSNPKEIKNRILSIASIIKTTEAMKMISIIKLRKSKESLIHFKKYSKYIEQLFQNILYSFHENTKILKKNNYFFSSKKKKLFIVITSNRGLCGSFNSLIFDKIHKIIQKKDHSVKNGDIFFSIGKKGFDFFLSKKYTLYEYEYKKKFLNNFSDIYFFVKKIIEDFLSQKISSIYLIYNYLKNTLFQKVIVEKILPISIPTFSNKKLSEYEYSILEPSNMVILDYMIPKLISVKIFKSLLESYTSEHTSRMISMHKATENANDIKRNLMLNYNKERQTNITKEILEIISGLEALI</sequence>
<dbReference type="Pfam" id="PF00231">
    <property type="entry name" value="ATP-synt"/>
    <property type="match status" value="1"/>
</dbReference>
<evidence type="ECO:0000313" key="11">
    <source>
        <dbReference type="EMBL" id="BBA17594.1"/>
    </source>
</evidence>
<dbReference type="GO" id="GO:0046933">
    <property type="term" value="F:proton-transporting ATP synthase activity, rotational mechanism"/>
    <property type="evidence" value="ECO:0007669"/>
    <property type="project" value="UniProtKB-UniRule"/>
</dbReference>
<evidence type="ECO:0000256" key="6">
    <source>
        <dbReference type="ARBA" id="ARBA00023065"/>
    </source>
</evidence>
<evidence type="ECO:0000256" key="7">
    <source>
        <dbReference type="ARBA" id="ARBA00023136"/>
    </source>
</evidence>
<dbReference type="InterPro" id="IPR035968">
    <property type="entry name" value="ATP_synth_F1_ATPase_gsu"/>
</dbReference>
<proteinExistence type="inferred from homology"/>
<dbReference type="PANTHER" id="PTHR11693:SF22">
    <property type="entry name" value="ATP SYNTHASE SUBUNIT GAMMA, MITOCHONDRIAL"/>
    <property type="match status" value="1"/>
</dbReference>
<dbReference type="Gene3D" id="1.10.287.80">
    <property type="entry name" value="ATP synthase, gamma subunit, helix hairpin domain"/>
    <property type="match status" value="1"/>
</dbReference>
<evidence type="ECO:0000256" key="1">
    <source>
        <dbReference type="ARBA" id="ARBA00003456"/>
    </source>
</evidence>
<keyword evidence="9 10" id="KW-0066">ATP synthesis</keyword>
<evidence type="ECO:0000256" key="2">
    <source>
        <dbReference type="ARBA" id="ARBA00004170"/>
    </source>
</evidence>
<dbReference type="PRINTS" id="PR00126">
    <property type="entry name" value="ATPASEGAMMA"/>
</dbReference>
<evidence type="ECO:0000256" key="5">
    <source>
        <dbReference type="ARBA" id="ARBA00022781"/>
    </source>
</evidence>
<dbReference type="Proteomes" id="UP000262607">
    <property type="component" value="Chromosome"/>
</dbReference>
<keyword evidence="4 10" id="KW-0813">Transport</keyword>
<dbReference type="HAMAP" id="MF_00815">
    <property type="entry name" value="ATP_synth_gamma_bact"/>
    <property type="match status" value="1"/>
</dbReference>
<dbReference type="GO" id="GO:0045259">
    <property type="term" value="C:proton-transporting ATP synthase complex"/>
    <property type="evidence" value="ECO:0007669"/>
    <property type="project" value="UniProtKB-KW"/>
</dbReference>
<dbReference type="GO" id="GO:0005886">
    <property type="term" value="C:plasma membrane"/>
    <property type="evidence" value="ECO:0007669"/>
    <property type="project" value="UniProtKB-SubCell"/>
</dbReference>
<evidence type="ECO:0000256" key="3">
    <source>
        <dbReference type="ARBA" id="ARBA00007681"/>
    </source>
</evidence>
<keyword evidence="10" id="KW-1003">Cell membrane</keyword>
<reference evidence="11 12" key="1">
    <citation type="submission" date="2014-06" db="EMBL/GenBank/DDBJ databases">
        <title>Genome sequence of the intracellular symbiont Blattabacterium cuenoti, strain CPU2 from the wood feeding cockroach Cryptocercus punctulatus.</title>
        <authorList>
            <person name="Kinjo Y."/>
            <person name="Ohkuma M."/>
            <person name="Tokuda G."/>
        </authorList>
    </citation>
    <scope>NUCLEOTIDE SEQUENCE [LARGE SCALE GENOMIC DNA]</scope>
    <source>
        <strain evidence="11 12">CPU2</strain>
    </source>
</reference>
<gene>
    <name evidence="10 11" type="primary">atpG</name>
    <name evidence="11" type="ORF">CPU2_076</name>
</gene>
<evidence type="ECO:0000256" key="9">
    <source>
        <dbReference type="ARBA" id="ARBA00023310"/>
    </source>
</evidence>
<dbReference type="GO" id="GO:0016787">
    <property type="term" value="F:hydrolase activity"/>
    <property type="evidence" value="ECO:0007669"/>
    <property type="project" value="UniProtKB-KW"/>
</dbReference>
<dbReference type="GO" id="GO:0005524">
    <property type="term" value="F:ATP binding"/>
    <property type="evidence" value="ECO:0007669"/>
    <property type="project" value="UniProtKB-UniRule"/>
</dbReference>
<evidence type="ECO:0000256" key="8">
    <source>
        <dbReference type="ARBA" id="ARBA00023196"/>
    </source>
</evidence>
<keyword evidence="8 10" id="KW-0139">CF(1)</keyword>
<keyword evidence="6 10" id="KW-0406">Ion transport</keyword>
<name>A0AAD1CL59_9FLAO</name>
<keyword evidence="5 10" id="KW-0375">Hydrogen ion transport</keyword>
<dbReference type="Gene3D" id="3.40.1380.10">
    <property type="match status" value="1"/>
</dbReference>